<protein>
    <submittedName>
        <fullName evidence="2">AT hook containing protein</fullName>
    </submittedName>
</protein>
<proteinExistence type="predicted"/>
<dbReference type="PROSITE" id="PS00354">
    <property type="entry name" value="HMGI_Y"/>
    <property type="match status" value="1"/>
</dbReference>
<evidence type="ECO:0000313" key="2">
    <source>
        <dbReference type="EMBL" id="DAD98046.1"/>
    </source>
</evidence>
<sequence length="71" mass="7797">MRSYKHRDHDIVIHLADDHNVALGDEYDEITPGNDDAGEADERASSSSSSRTASPAPAPRRGRGRPRKTVK</sequence>
<feature type="compositionally biased region" description="Low complexity" evidence="1">
    <location>
        <begin position="45"/>
        <end position="55"/>
    </location>
</feature>
<organism evidence="2">
    <name type="scientific">Siphoviridae sp. ctQ091</name>
    <dbReference type="NCBI Taxonomy" id="2825490"/>
    <lineage>
        <taxon>Viruses</taxon>
        <taxon>Duplodnaviria</taxon>
        <taxon>Heunggongvirae</taxon>
        <taxon>Uroviricota</taxon>
        <taxon>Caudoviricetes</taxon>
    </lineage>
</organism>
<dbReference type="EMBL" id="BK015252">
    <property type="protein sequence ID" value="DAD98046.1"/>
    <property type="molecule type" value="Genomic_DNA"/>
</dbReference>
<name>A0A8S5NTH9_9CAUD</name>
<accession>A0A8S5NTH9</accession>
<evidence type="ECO:0000256" key="1">
    <source>
        <dbReference type="SAM" id="MobiDB-lite"/>
    </source>
</evidence>
<feature type="compositionally biased region" description="Basic residues" evidence="1">
    <location>
        <begin position="60"/>
        <end position="71"/>
    </location>
</feature>
<feature type="region of interest" description="Disordered" evidence="1">
    <location>
        <begin position="25"/>
        <end position="71"/>
    </location>
</feature>
<dbReference type="GO" id="GO:0006355">
    <property type="term" value="P:regulation of DNA-templated transcription"/>
    <property type="evidence" value="ECO:0007669"/>
    <property type="project" value="InterPro"/>
</dbReference>
<reference evidence="2" key="1">
    <citation type="journal article" date="2021" name="Proc. Natl. Acad. Sci. U.S.A.">
        <title>A Catalog of Tens of Thousands of Viruses from Human Metagenomes Reveals Hidden Associations with Chronic Diseases.</title>
        <authorList>
            <person name="Tisza M.J."/>
            <person name="Buck C.B."/>
        </authorList>
    </citation>
    <scope>NUCLEOTIDE SEQUENCE</scope>
    <source>
        <strain evidence="2">CtQ091</strain>
    </source>
</reference>
<dbReference type="InterPro" id="IPR000637">
    <property type="entry name" value="HMGI/Y_DNA-bd_CS"/>
</dbReference>